<dbReference type="Gene3D" id="3.30.40.10">
    <property type="entry name" value="Zinc/RING finger domain, C3HC4 (zinc finger)"/>
    <property type="match status" value="1"/>
</dbReference>
<dbReference type="InterPro" id="IPR001841">
    <property type="entry name" value="Znf_RING"/>
</dbReference>
<dbReference type="PANTHER" id="PTHR16047:SF7">
    <property type="entry name" value="E3 UBIQUITIN-PROTEIN LIGASE RFWD3"/>
    <property type="match status" value="1"/>
</dbReference>
<keyword evidence="1" id="KW-0863">Zinc-finger</keyword>
<dbReference type="SUPFAM" id="SSF57850">
    <property type="entry name" value="RING/U-box"/>
    <property type="match status" value="1"/>
</dbReference>
<dbReference type="STRING" id="1220926.S2JIU6"/>
<evidence type="ECO:0000313" key="4">
    <source>
        <dbReference type="Proteomes" id="UP000014254"/>
    </source>
</evidence>
<dbReference type="GO" id="GO:0004842">
    <property type="term" value="F:ubiquitin-protein transferase activity"/>
    <property type="evidence" value="ECO:0007669"/>
    <property type="project" value="InterPro"/>
</dbReference>
<dbReference type="EMBL" id="KE123951">
    <property type="protein sequence ID" value="EPB88407.1"/>
    <property type="molecule type" value="Genomic_DNA"/>
</dbReference>
<dbReference type="Pfam" id="PF13639">
    <property type="entry name" value="zf-RING_2"/>
    <property type="match status" value="1"/>
</dbReference>
<dbReference type="AlphaFoldDB" id="S2JIU6"/>
<sequence>MPTKLVCCICLDDMTNDTAIVALPCGHCFGEQCVDECLLSGVRKCPLCQKPYRSSQVLKLFVPLEDDCGQSYKQKYNELAKKAGDLTNHYQVLKDFCAMTASNAPIISRVNELVNQMAISQEELKGKTVIDKGPNPTKNPALQPKQTKGGKLLWKLFAGMKL</sequence>
<dbReference type="OMA" id="HCFGEQC"/>
<dbReference type="GO" id="GO:0005634">
    <property type="term" value="C:nucleus"/>
    <property type="evidence" value="ECO:0007669"/>
    <property type="project" value="InterPro"/>
</dbReference>
<evidence type="ECO:0000256" key="1">
    <source>
        <dbReference type="PROSITE-ProRule" id="PRU00175"/>
    </source>
</evidence>
<dbReference type="VEuPathDB" id="FungiDB:HMPREF1544_04758"/>
<organism evidence="3 4">
    <name type="scientific">Mucor circinelloides f. circinelloides (strain 1006PhL)</name>
    <name type="common">Mucormycosis agent</name>
    <name type="synonym">Calyptromyces circinelloides</name>
    <dbReference type="NCBI Taxonomy" id="1220926"/>
    <lineage>
        <taxon>Eukaryota</taxon>
        <taxon>Fungi</taxon>
        <taxon>Fungi incertae sedis</taxon>
        <taxon>Mucoromycota</taxon>
        <taxon>Mucoromycotina</taxon>
        <taxon>Mucoromycetes</taxon>
        <taxon>Mucorales</taxon>
        <taxon>Mucorineae</taxon>
        <taxon>Mucoraceae</taxon>
        <taxon>Mucor</taxon>
    </lineage>
</organism>
<dbReference type="InParanoid" id="S2JIU6"/>
<name>S2JIU6_MUCC1</name>
<keyword evidence="1" id="KW-0479">Metal-binding</keyword>
<protein>
    <recommendedName>
        <fullName evidence="2">RING-type domain-containing protein</fullName>
    </recommendedName>
</protein>
<dbReference type="SMART" id="SM00184">
    <property type="entry name" value="RING"/>
    <property type="match status" value="1"/>
</dbReference>
<accession>S2JIU6</accession>
<dbReference type="InterPro" id="IPR037381">
    <property type="entry name" value="RFWD3"/>
</dbReference>
<dbReference type="GO" id="GO:0036297">
    <property type="term" value="P:interstrand cross-link repair"/>
    <property type="evidence" value="ECO:0007669"/>
    <property type="project" value="InterPro"/>
</dbReference>
<feature type="domain" description="RING-type" evidence="2">
    <location>
        <begin position="7"/>
        <end position="49"/>
    </location>
</feature>
<evidence type="ECO:0000259" key="2">
    <source>
        <dbReference type="PROSITE" id="PS50089"/>
    </source>
</evidence>
<dbReference type="GO" id="GO:0016567">
    <property type="term" value="P:protein ubiquitination"/>
    <property type="evidence" value="ECO:0007669"/>
    <property type="project" value="InterPro"/>
</dbReference>
<keyword evidence="1" id="KW-0862">Zinc</keyword>
<evidence type="ECO:0000313" key="3">
    <source>
        <dbReference type="EMBL" id="EPB88407.1"/>
    </source>
</evidence>
<dbReference type="GO" id="GO:0008270">
    <property type="term" value="F:zinc ion binding"/>
    <property type="evidence" value="ECO:0007669"/>
    <property type="project" value="UniProtKB-KW"/>
</dbReference>
<keyword evidence="4" id="KW-1185">Reference proteome</keyword>
<proteinExistence type="predicted"/>
<dbReference type="PANTHER" id="PTHR16047">
    <property type="entry name" value="RFWD3 PROTEIN"/>
    <property type="match status" value="1"/>
</dbReference>
<gene>
    <name evidence="3" type="ORF">HMPREF1544_04758</name>
</gene>
<dbReference type="PROSITE" id="PS50089">
    <property type="entry name" value="ZF_RING_2"/>
    <property type="match status" value="1"/>
</dbReference>
<dbReference type="InterPro" id="IPR013083">
    <property type="entry name" value="Znf_RING/FYVE/PHD"/>
</dbReference>
<dbReference type="OrthoDB" id="8062037at2759"/>
<reference evidence="4" key="1">
    <citation type="submission" date="2013-05" db="EMBL/GenBank/DDBJ databases">
        <title>The Genome sequence of Mucor circinelloides f. circinelloides 1006PhL.</title>
        <authorList>
            <consortium name="The Broad Institute Genomics Platform"/>
            <person name="Cuomo C."/>
            <person name="Earl A."/>
            <person name="Findley K."/>
            <person name="Lee S.C."/>
            <person name="Walker B."/>
            <person name="Young S."/>
            <person name="Zeng Q."/>
            <person name="Gargeya S."/>
            <person name="Fitzgerald M."/>
            <person name="Haas B."/>
            <person name="Abouelleil A."/>
            <person name="Allen A.W."/>
            <person name="Alvarado L."/>
            <person name="Arachchi H.M."/>
            <person name="Berlin A.M."/>
            <person name="Chapman S.B."/>
            <person name="Gainer-Dewar J."/>
            <person name="Goldberg J."/>
            <person name="Griggs A."/>
            <person name="Gujja S."/>
            <person name="Hansen M."/>
            <person name="Howarth C."/>
            <person name="Imamovic A."/>
            <person name="Ireland A."/>
            <person name="Larimer J."/>
            <person name="McCowan C."/>
            <person name="Murphy C."/>
            <person name="Pearson M."/>
            <person name="Poon T.W."/>
            <person name="Priest M."/>
            <person name="Roberts A."/>
            <person name="Saif S."/>
            <person name="Shea T."/>
            <person name="Sisk P."/>
            <person name="Sykes S."/>
            <person name="Wortman J."/>
            <person name="Nusbaum C."/>
            <person name="Birren B."/>
        </authorList>
    </citation>
    <scope>NUCLEOTIDE SEQUENCE [LARGE SCALE GENOMIC DNA]</scope>
    <source>
        <strain evidence="4">1006PhL</strain>
    </source>
</reference>
<dbReference type="Proteomes" id="UP000014254">
    <property type="component" value="Unassembled WGS sequence"/>
</dbReference>